<dbReference type="RefSeq" id="WP_249285431.1">
    <property type="nucleotide sequence ID" value="NZ_JACRSO010000003.1"/>
</dbReference>
<dbReference type="AlphaFoldDB" id="A0A926D158"/>
<dbReference type="Pfam" id="PF00480">
    <property type="entry name" value="ROK"/>
    <property type="match status" value="1"/>
</dbReference>
<evidence type="ECO:0000256" key="2">
    <source>
        <dbReference type="ARBA" id="ARBA00006479"/>
    </source>
</evidence>
<protein>
    <submittedName>
        <fullName evidence="4">ROK family protein</fullName>
    </submittedName>
</protein>
<evidence type="ECO:0000256" key="3">
    <source>
        <dbReference type="ARBA" id="ARBA00022629"/>
    </source>
</evidence>
<dbReference type="EMBL" id="JACRSO010000003">
    <property type="protein sequence ID" value="MBC8529614.1"/>
    <property type="molecule type" value="Genomic_DNA"/>
</dbReference>
<evidence type="ECO:0000256" key="1">
    <source>
        <dbReference type="ARBA" id="ARBA00002486"/>
    </source>
</evidence>
<gene>
    <name evidence="4" type="ORF">H8699_09265</name>
</gene>
<organism evidence="4 5">
    <name type="scientific">Luoshenia tenuis</name>
    <dbReference type="NCBI Taxonomy" id="2763654"/>
    <lineage>
        <taxon>Bacteria</taxon>
        <taxon>Bacillati</taxon>
        <taxon>Bacillota</taxon>
        <taxon>Clostridia</taxon>
        <taxon>Christensenellales</taxon>
        <taxon>Christensenellaceae</taxon>
        <taxon>Luoshenia</taxon>
    </lineage>
</organism>
<sequence length="346" mass="36112">MGRSSNNAQVRLRNLQLIRDTLKTMAWGTKNTLAEQTGLSVATCGNLLSVMLEKGEVIELSADRPSGGRPARRFQYNADYYHTLCLACEAGGAGEKARAGYTICDALGQTVKAGEAQLESPVRDGIEGLIAQALEAFPDIRAIGVGLPGVVAQGRVLSCDLVELQGLDLGGDWEKRFGAAVELCNDMNCCAYGYHQSAALPAGDTNAYLIFPQGGAGFGPGCGIVVEGKVISGSTHLAGEVGCLPYPGGLKKMLSDLEDAAGKIAAASFVIAAIVAVVNPAVVTVSGAGVAQADLEAVRAACEAYIPEGHMPALVYRADNRADYLRGLLALTQQRLRYPEGEGQPV</sequence>
<name>A0A926D158_9FIRM</name>
<proteinExistence type="inferred from homology"/>
<dbReference type="Gene3D" id="3.30.420.40">
    <property type="match status" value="2"/>
</dbReference>
<dbReference type="SUPFAM" id="SSF53067">
    <property type="entry name" value="Actin-like ATPase domain"/>
    <property type="match status" value="1"/>
</dbReference>
<evidence type="ECO:0000313" key="4">
    <source>
        <dbReference type="EMBL" id="MBC8529614.1"/>
    </source>
</evidence>
<comment type="caution">
    <text evidence="4">The sequence shown here is derived from an EMBL/GenBank/DDBJ whole genome shotgun (WGS) entry which is preliminary data.</text>
</comment>
<dbReference type="SUPFAM" id="SSF46785">
    <property type="entry name" value="Winged helix' DNA-binding domain"/>
    <property type="match status" value="1"/>
</dbReference>
<accession>A0A926D158</accession>
<dbReference type="InterPro" id="IPR000600">
    <property type="entry name" value="ROK"/>
</dbReference>
<dbReference type="Gene3D" id="1.10.10.10">
    <property type="entry name" value="Winged helix-like DNA-binding domain superfamily/Winged helix DNA-binding domain"/>
    <property type="match status" value="1"/>
</dbReference>
<keyword evidence="3" id="KW-0859">Xylose metabolism</keyword>
<dbReference type="GO" id="GO:0042732">
    <property type="term" value="P:D-xylose metabolic process"/>
    <property type="evidence" value="ECO:0007669"/>
    <property type="project" value="UniProtKB-KW"/>
</dbReference>
<reference evidence="4" key="1">
    <citation type="submission" date="2020-08" db="EMBL/GenBank/DDBJ databases">
        <title>Genome public.</title>
        <authorList>
            <person name="Liu C."/>
            <person name="Sun Q."/>
        </authorList>
    </citation>
    <scope>NUCLEOTIDE SEQUENCE</scope>
    <source>
        <strain evidence="4">NSJ-44</strain>
    </source>
</reference>
<keyword evidence="5" id="KW-1185">Reference proteome</keyword>
<comment type="similarity">
    <text evidence="2">Belongs to the ROK (NagC/XylR) family.</text>
</comment>
<keyword evidence="3" id="KW-0119">Carbohydrate metabolism</keyword>
<dbReference type="PANTHER" id="PTHR18964">
    <property type="entry name" value="ROK (REPRESSOR, ORF, KINASE) FAMILY"/>
    <property type="match status" value="1"/>
</dbReference>
<dbReference type="InterPro" id="IPR036390">
    <property type="entry name" value="WH_DNA-bd_sf"/>
</dbReference>
<evidence type="ECO:0000313" key="5">
    <source>
        <dbReference type="Proteomes" id="UP000654279"/>
    </source>
</evidence>
<comment type="function">
    <text evidence="1">Transcriptional repressor of xylose-utilizing enzymes.</text>
</comment>
<dbReference type="Proteomes" id="UP000654279">
    <property type="component" value="Unassembled WGS sequence"/>
</dbReference>
<dbReference type="InterPro" id="IPR036388">
    <property type="entry name" value="WH-like_DNA-bd_sf"/>
</dbReference>
<dbReference type="InterPro" id="IPR043129">
    <property type="entry name" value="ATPase_NBD"/>
</dbReference>
<dbReference type="PANTHER" id="PTHR18964:SF149">
    <property type="entry name" value="BIFUNCTIONAL UDP-N-ACETYLGLUCOSAMINE 2-EPIMERASE_N-ACETYLMANNOSAMINE KINASE"/>
    <property type="match status" value="1"/>
</dbReference>
<dbReference type="CDD" id="cd23763">
    <property type="entry name" value="ASKHA_ATPase_ROK"/>
    <property type="match status" value="1"/>
</dbReference>